<organism>
    <name type="scientific">Pediculus humanus subsp. corporis</name>
    <name type="common">Body louse</name>
    <dbReference type="NCBI Taxonomy" id="121224"/>
    <lineage>
        <taxon>Eukaryota</taxon>
        <taxon>Metazoa</taxon>
        <taxon>Ecdysozoa</taxon>
        <taxon>Arthropoda</taxon>
        <taxon>Hexapoda</taxon>
        <taxon>Insecta</taxon>
        <taxon>Pterygota</taxon>
        <taxon>Neoptera</taxon>
        <taxon>Paraneoptera</taxon>
        <taxon>Psocodea</taxon>
        <taxon>Troctomorpha</taxon>
        <taxon>Phthiraptera</taxon>
        <taxon>Anoplura</taxon>
        <taxon>Pediculidae</taxon>
        <taxon>Pediculus</taxon>
    </lineage>
</organism>
<dbReference type="HOGENOM" id="CLU_025161_1_0_1"/>
<dbReference type="EnsemblMetazoa" id="PHUM128960-RA">
    <property type="protein sequence ID" value="PHUM128960-PA"/>
    <property type="gene ID" value="PHUM128960"/>
</dbReference>
<feature type="region of interest" description="Disordered" evidence="6">
    <location>
        <begin position="305"/>
        <end position="385"/>
    </location>
</feature>
<dbReference type="InterPro" id="IPR018972">
    <property type="entry name" value="Sas10_C_dom"/>
</dbReference>
<feature type="compositionally biased region" description="Acidic residues" evidence="6">
    <location>
        <begin position="1"/>
        <end position="17"/>
    </location>
</feature>
<gene>
    <name evidence="9" type="primary">8233986</name>
    <name evidence="8" type="ORF">Phum_PHUM128960</name>
</gene>
<keyword evidence="3" id="KW-0597">Phosphoprotein</keyword>
<dbReference type="Proteomes" id="UP000009046">
    <property type="component" value="Unassembled WGS sequence"/>
</dbReference>
<keyword evidence="4" id="KW-0539">Nucleus</keyword>
<evidence type="ECO:0000313" key="8">
    <source>
        <dbReference type="EMBL" id="EEB11683.1"/>
    </source>
</evidence>
<dbReference type="EMBL" id="AAZO01001502">
    <property type="status" value="NOT_ANNOTATED_CDS"/>
    <property type="molecule type" value="Genomic_DNA"/>
</dbReference>
<evidence type="ECO:0000256" key="1">
    <source>
        <dbReference type="ARBA" id="ARBA00004123"/>
    </source>
</evidence>
<dbReference type="GeneID" id="8233986"/>
<evidence type="ECO:0000256" key="6">
    <source>
        <dbReference type="SAM" id="MobiDB-lite"/>
    </source>
</evidence>
<dbReference type="InterPro" id="IPR007146">
    <property type="entry name" value="Sas10/Utp3/C1D"/>
</dbReference>
<comment type="subcellular location">
    <subcellularLocation>
        <location evidence="1">Nucleus</location>
    </subcellularLocation>
</comment>
<evidence type="ECO:0000313" key="9">
    <source>
        <dbReference type="EnsemblMetazoa" id="PHUM128960-PA"/>
    </source>
</evidence>
<dbReference type="Pfam" id="PF09368">
    <property type="entry name" value="Sas10"/>
    <property type="match status" value="1"/>
</dbReference>
<dbReference type="FunCoup" id="E0VE77">
    <property type="interactions" value="1488"/>
</dbReference>
<dbReference type="EMBL" id="DS235088">
    <property type="protein sequence ID" value="EEB11683.1"/>
    <property type="molecule type" value="Genomic_DNA"/>
</dbReference>
<protein>
    <submittedName>
        <fullName evidence="8 9">Something about silencing protein, putative</fullName>
    </submittedName>
</protein>
<evidence type="ECO:0000256" key="3">
    <source>
        <dbReference type="ARBA" id="ARBA00022553"/>
    </source>
</evidence>
<keyword evidence="10" id="KW-1185">Reference proteome</keyword>
<dbReference type="RefSeq" id="XP_002424421.1">
    <property type="nucleotide sequence ID" value="XM_002424376.1"/>
</dbReference>
<evidence type="ECO:0000259" key="7">
    <source>
        <dbReference type="Pfam" id="PF09368"/>
    </source>
</evidence>
<dbReference type="OMA" id="EEYIRPQ"/>
<evidence type="ECO:0000256" key="5">
    <source>
        <dbReference type="SAM" id="Coils"/>
    </source>
</evidence>
<proteinExistence type="inferred from homology"/>
<dbReference type="PANTHER" id="PTHR13237">
    <property type="entry name" value="SOMETHING ABOUT SILENCING PROTEIN 10-RELATED"/>
    <property type="match status" value="1"/>
</dbReference>
<feature type="compositionally biased region" description="Acidic residues" evidence="6">
    <location>
        <begin position="313"/>
        <end position="339"/>
    </location>
</feature>
<dbReference type="Pfam" id="PF04000">
    <property type="entry name" value="Sas10_Utp3"/>
    <property type="match status" value="1"/>
</dbReference>
<reference evidence="8" key="2">
    <citation type="submission" date="2007-04" db="EMBL/GenBank/DDBJ databases">
        <title>The genome of the human body louse.</title>
        <authorList>
            <consortium name="The Human Body Louse Genome Consortium"/>
            <person name="Kirkness E."/>
            <person name="Walenz B."/>
            <person name="Hass B."/>
            <person name="Bruggner R."/>
            <person name="Strausberg R."/>
        </authorList>
    </citation>
    <scope>NUCLEOTIDE SEQUENCE</scope>
    <source>
        <strain evidence="8">USDA</strain>
    </source>
</reference>
<dbReference type="eggNOG" id="KOG3118">
    <property type="taxonomic scope" value="Eukaryota"/>
</dbReference>
<feature type="domain" description="Sas10 C-terminal" evidence="7">
    <location>
        <begin position="343"/>
        <end position="415"/>
    </location>
</feature>
<keyword evidence="5" id="KW-0175">Coiled coil</keyword>
<feature type="compositionally biased region" description="Basic residues" evidence="6">
    <location>
        <begin position="359"/>
        <end position="385"/>
    </location>
</feature>
<dbReference type="InParanoid" id="E0VE77"/>
<dbReference type="CTD" id="8233986"/>
<evidence type="ECO:0000313" key="10">
    <source>
        <dbReference type="Proteomes" id="UP000009046"/>
    </source>
</evidence>
<evidence type="ECO:0000256" key="4">
    <source>
        <dbReference type="ARBA" id="ARBA00023242"/>
    </source>
</evidence>
<evidence type="ECO:0000256" key="2">
    <source>
        <dbReference type="ARBA" id="ARBA00010979"/>
    </source>
</evidence>
<feature type="coiled-coil region" evidence="5">
    <location>
        <begin position="98"/>
        <end position="126"/>
    </location>
</feature>
<feature type="compositionally biased region" description="Acidic residues" evidence="6">
    <location>
        <begin position="37"/>
        <end position="53"/>
    </location>
</feature>
<feature type="compositionally biased region" description="Basic and acidic residues" evidence="6">
    <location>
        <begin position="18"/>
        <end position="36"/>
    </location>
</feature>
<accession>E0VE77</accession>
<dbReference type="PANTHER" id="PTHR13237:SF8">
    <property type="entry name" value="SOMETHING ABOUT SILENCING PROTEIN 10"/>
    <property type="match status" value="1"/>
</dbReference>
<dbReference type="STRING" id="121224.E0VE77"/>
<dbReference type="OrthoDB" id="1924577at2759"/>
<feature type="region of interest" description="Disordered" evidence="6">
    <location>
        <begin position="1"/>
        <end position="77"/>
    </location>
</feature>
<dbReference type="GO" id="GO:0000462">
    <property type="term" value="P:maturation of SSU-rRNA from tricistronic rRNA transcript (SSU-rRNA, 5.8S rRNA, LSU-rRNA)"/>
    <property type="evidence" value="ECO:0007669"/>
    <property type="project" value="TreeGrafter"/>
</dbReference>
<reference evidence="8" key="1">
    <citation type="submission" date="2007-04" db="EMBL/GenBank/DDBJ databases">
        <title>Annotation of Pediculus humanus corporis strain USDA.</title>
        <authorList>
            <person name="Kirkness E."/>
            <person name="Hannick L."/>
            <person name="Hass B."/>
            <person name="Bruggner R."/>
            <person name="Lawson D."/>
            <person name="Bidwell S."/>
            <person name="Joardar V."/>
            <person name="Caler E."/>
            <person name="Walenz B."/>
            <person name="Inman J."/>
            <person name="Schobel S."/>
            <person name="Galinsky K."/>
            <person name="Amedeo P."/>
            <person name="Strausberg R."/>
        </authorList>
    </citation>
    <scope>NUCLEOTIDE SEQUENCE</scope>
    <source>
        <strain evidence="8">USDA</strain>
    </source>
</reference>
<sequence length="416" mass="48939">MESDEYNVTDSEDDYSEEEKVLLEKARDSMREKDISTDEEVYGFDGSDSEDENDKLSDIDMGSDIEEEEKLPDERAWGKKKKSFYSTDFVDQDYDGIYQGQEAEIAELEEQEAKNIQKRLTEQLNEADFSISELVNLAEASESASKEIIQTDLSKLSKREKLDLVKKESPEFFALIQDYKEKLEEAQNFMPVINYFKNKMKKSFPALEFLQTKLTIILNYCTNISFYLYLKAKRIPIKNHPILKSLFKYRQLLQQMNEIDMKVIKPELKNILKLIESGKEIEIDEEIISHKPILKLLTKKQKQQQLDKSNMELTDEEDFDENDRESIDEEESEERDDNQENLNEKRAITYEMAKNKGLTPKRKKELRNPRVKNRRKYEKAKIRRKGQVRLARKEIPSYGGELSGIKTFVTKSIKFK</sequence>
<dbReference type="GO" id="GO:0032040">
    <property type="term" value="C:small-subunit processome"/>
    <property type="evidence" value="ECO:0007669"/>
    <property type="project" value="TreeGrafter"/>
</dbReference>
<dbReference type="AlphaFoldDB" id="E0VE77"/>
<name>E0VE77_PEDHC</name>
<comment type="similarity">
    <text evidence="2">Belongs to the SAS10 family.</text>
</comment>
<dbReference type="KEGG" id="phu:Phum_PHUM128960"/>
<dbReference type="VEuPathDB" id="VectorBase:PHUM128960"/>
<reference evidence="9" key="3">
    <citation type="submission" date="2020-05" db="UniProtKB">
        <authorList>
            <consortium name="EnsemblMetazoa"/>
        </authorList>
    </citation>
    <scope>IDENTIFICATION</scope>
    <source>
        <strain evidence="9">USDA</strain>
    </source>
</reference>
<feature type="compositionally biased region" description="Acidic residues" evidence="6">
    <location>
        <begin position="61"/>
        <end position="71"/>
    </location>
</feature>